<dbReference type="RefSeq" id="WP_270112372.1">
    <property type="nucleotide sequence ID" value="NZ_JAPZVP010000022.1"/>
</dbReference>
<keyword evidence="1" id="KW-1133">Transmembrane helix</keyword>
<proteinExistence type="predicted"/>
<evidence type="ECO:0000256" key="1">
    <source>
        <dbReference type="SAM" id="Phobius"/>
    </source>
</evidence>
<reference evidence="2" key="1">
    <citation type="submission" date="2022-12" db="EMBL/GenBank/DDBJ databases">
        <title>Gycomyces niveus sp.nov.,a novel actinomycete isolated from soil in Shouguan.</title>
        <authorList>
            <person name="Yang X."/>
        </authorList>
    </citation>
    <scope>NUCLEOTIDE SEQUENCE</scope>
    <source>
        <strain evidence="2">NEAU-A15</strain>
    </source>
</reference>
<dbReference type="EMBL" id="JAPZVP010000022">
    <property type="protein sequence ID" value="MDA1362307.1"/>
    <property type="molecule type" value="Genomic_DNA"/>
</dbReference>
<accession>A0A9X3SRZ8</accession>
<gene>
    <name evidence="2" type="ORF">O1R50_21965</name>
</gene>
<protein>
    <submittedName>
        <fullName evidence="2">DUF2975 domain-containing protein</fullName>
    </submittedName>
</protein>
<evidence type="ECO:0000313" key="2">
    <source>
        <dbReference type="EMBL" id="MDA1362307.1"/>
    </source>
</evidence>
<comment type="caution">
    <text evidence="2">The sequence shown here is derived from an EMBL/GenBank/DDBJ whole genome shotgun (WGS) entry which is preliminary data.</text>
</comment>
<keyword evidence="1" id="KW-0812">Transmembrane</keyword>
<sequence length="171" mass="18566">MNKFFTLMLRLALAAAFLVGLFGQVVVVPNAVLEAVTDSFWGSYNELHPYVVAYTVVAILGIACVQVALFALWRLLSMIQNGAIFSDRAFRWLDTIIGAALGATLLAFGVTVHLTFDVVPYSREDTMSALSVWGGAIICVGLGLSFAMLMVIMRGLLRKATELKSEMAEVI</sequence>
<keyword evidence="1" id="KW-0472">Membrane</keyword>
<dbReference type="Proteomes" id="UP001146067">
    <property type="component" value="Unassembled WGS sequence"/>
</dbReference>
<feature type="transmembrane region" description="Helical" evidence="1">
    <location>
        <begin position="51"/>
        <end position="72"/>
    </location>
</feature>
<evidence type="ECO:0000313" key="3">
    <source>
        <dbReference type="Proteomes" id="UP001146067"/>
    </source>
</evidence>
<dbReference type="Pfam" id="PF11188">
    <property type="entry name" value="DUF2975"/>
    <property type="match status" value="1"/>
</dbReference>
<name>A0A9X3SRZ8_9ACTN</name>
<dbReference type="InterPro" id="IPR021354">
    <property type="entry name" value="DUF2975"/>
</dbReference>
<keyword evidence="3" id="KW-1185">Reference proteome</keyword>
<feature type="transmembrane region" description="Helical" evidence="1">
    <location>
        <begin position="92"/>
        <end position="112"/>
    </location>
</feature>
<feature type="transmembrane region" description="Helical" evidence="1">
    <location>
        <begin position="132"/>
        <end position="157"/>
    </location>
</feature>
<dbReference type="AlphaFoldDB" id="A0A9X3SRZ8"/>
<organism evidence="2 3">
    <name type="scientific">Glycomyces luteolus</name>
    <dbReference type="NCBI Taxonomy" id="2670330"/>
    <lineage>
        <taxon>Bacteria</taxon>
        <taxon>Bacillati</taxon>
        <taxon>Actinomycetota</taxon>
        <taxon>Actinomycetes</taxon>
        <taxon>Glycomycetales</taxon>
        <taxon>Glycomycetaceae</taxon>
        <taxon>Glycomyces</taxon>
    </lineage>
</organism>